<dbReference type="InterPro" id="IPR036390">
    <property type="entry name" value="WH_DNA-bd_sf"/>
</dbReference>
<dbReference type="Pfam" id="PF12802">
    <property type="entry name" value="MarR_2"/>
    <property type="match status" value="1"/>
</dbReference>
<dbReference type="AlphaFoldDB" id="A0A5A7S715"/>
<dbReference type="Gene3D" id="1.10.10.10">
    <property type="entry name" value="Winged helix-like DNA-binding domain superfamily/Winged helix DNA-binding domain"/>
    <property type="match status" value="1"/>
</dbReference>
<reference evidence="2 3" key="1">
    <citation type="submission" date="2019-07" db="EMBL/GenBank/DDBJ databases">
        <title>Rhodococcus cavernicolus sp. nov., isolated from a cave.</title>
        <authorList>
            <person name="Lee S.D."/>
        </authorList>
    </citation>
    <scope>NUCLEOTIDE SEQUENCE [LARGE SCALE GENOMIC DNA]</scope>
    <source>
        <strain evidence="2 3">C1-24</strain>
    </source>
</reference>
<keyword evidence="3" id="KW-1185">Reference proteome</keyword>
<dbReference type="GO" id="GO:0006950">
    <property type="term" value="P:response to stress"/>
    <property type="evidence" value="ECO:0007669"/>
    <property type="project" value="TreeGrafter"/>
</dbReference>
<name>A0A5A7S715_9NOCA</name>
<comment type="caution">
    <text evidence="2">The sequence shown here is derived from an EMBL/GenBank/DDBJ whole genome shotgun (WGS) entry which is preliminary data.</text>
</comment>
<dbReference type="EMBL" id="VLNY01000008">
    <property type="protein sequence ID" value="KAA0021676.1"/>
    <property type="molecule type" value="Genomic_DNA"/>
</dbReference>
<organism evidence="2 3">
    <name type="scientific">Antrihabitans cavernicola</name>
    <dbReference type="NCBI Taxonomy" id="2495913"/>
    <lineage>
        <taxon>Bacteria</taxon>
        <taxon>Bacillati</taxon>
        <taxon>Actinomycetota</taxon>
        <taxon>Actinomycetes</taxon>
        <taxon>Mycobacteriales</taxon>
        <taxon>Nocardiaceae</taxon>
        <taxon>Antrihabitans</taxon>
    </lineage>
</organism>
<dbReference type="InterPro" id="IPR036388">
    <property type="entry name" value="WH-like_DNA-bd_sf"/>
</dbReference>
<dbReference type="GO" id="GO:0003700">
    <property type="term" value="F:DNA-binding transcription factor activity"/>
    <property type="evidence" value="ECO:0007669"/>
    <property type="project" value="InterPro"/>
</dbReference>
<dbReference type="OrthoDB" id="3216907at2"/>
<dbReference type="PROSITE" id="PS50995">
    <property type="entry name" value="HTH_MARR_2"/>
    <property type="match status" value="1"/>
</dbReference>
<feature type="domain" description="HTH marR-type" evidence="1">
    <location>
        <begin position="18"/>
        <end position="153"/>
    </location>
</feature>
<dbReference type="PANTHER" id="PTHR33164">
    <property type="entry name" value="TRANSCRIPTIONAL REGULATOR, MARR FAMILY"/>
    <property type="match status" value="1"/>
</dbReference>
<dbReference type="InterPro" id="IPR000835">
    <property type="entry name" value="HTH_MarR-typ"/>
</dbReference>
<evidence type="ECO:0000259" key="1">
    <source>
        <dbReference type="PROSITE" id="PS50995"/>
    </source>
</evidence>
<protein>
    <submittedName>
        <fullName evidence="2">MarR family transcriptional regulator</fullName>
    </submittedName>
</protein>
<dbReference type="SMART" id="SM00347">
    <property type="entry name" value="HTH_MARR"/>
    <property type="match status" value="1"/>
</dbReference>
<evidence type="ECO:0000313" key="3">
    <source>
        <dbReference type="Proteomes" id="UP000322244"/>
    </source>
</evidence>
<sequence length="167" mass="18760">MRYYEIRTSLEDVVDANTEHQDQELIDAFRVLRIELRIVNDRVAAAAGIKPRDLDLLDVIDREGACTPGHLAARTGMRAATLTGVLARLEDDGWITRSTDPKDGRSARVASTERFEQVRSLYQDAGGSVQRVFNDVVPEYRSAVMWYLRTLAYSLRDMSADIPSALT</sequence>
<dbReference type="Proteomes" id="UP000322244">
    <property type="component" value="Unassembled WGS sequence"/>
</dbReference>
<dbReference type="InterPro" id="IPR039422">
    <property type="entry name" value="MarR/SlyA-like"/>
</dbReference>
<gene>
    <name evidence="2" type="ORF">FOY51_17455</name>
</gene>
<proteinExistence type="predicted"/>
<dbReference type="PANTHER" id="PTHR33164:SF102">
    <property type="entry name" value="TRANSCRIPTIONAL REGULATORY PROTEIN"/>
    <property type="match status" value="1"/>
</dbReference>
<dbReference type="SUPFAM" id="SSF46785">
    <property type="entry name" value="Winged helix' DNA-binding domain"/>
    <property type="match status" value="1"/>
</dbReference>
<accession>A0A5A7S715</accession>
<evidence type="ECO:0000313" key="2">
    <source>
        <dbReference type="EMBL" id="KAA0021676.1"/>
    </source>
</evidence>